<comment type="caution">
    <text evidence="1">The sequence shown here is derived from an EMBL/GenBank/DDBJ whole genome shotgun (WGS) entry which is preliminary data.</text>
</comment>
<accession>A0AAP0JXB8</accession>
<proteinExistence type="predicted"/>
<evidence type="ECO:0000313" key="2">
    <source>
        <dbReference type="Proteomes" id="UP001420932"/>
    </source>
</evidence>
<name>A0AAP0JXB8_9MAGN</name>
<gene>
    <name evidence="1" type="ORF">Syun_011196</name>
</gene>
<keyword evidence="2" id="KW-1185">Reference proteome</keyword>
<dbReference type="AlphaFoldDB" id="A0AAP0JXB8"/>
<evidence type="ECO:0000313" key="1">
    <source>
        <dbReference type="EMBL" id="KAK9141796.1"/>
    </source>
</evidence>
<sequence length="161" mass="17237">MYDRCMYILATASAGIQHSQTLTNGDLRRNHRGVLLQRRRGRRLRQPRREIPQITIKLIAIVGESVDDVGIGTVVEIESVAEGIVPEIGGVVVAVAVAGLADAAEEVPALLFELREFVCSGSEPGRGGLDESRFNVNVNVVDVVIDGREFAMRGGASEAAG</sequence>
<reference evidence="1 2" key="1">
    <citation type="submission" date="2024-01" db="EMBL/GenBank/DDBJ databases">
        <title>Genome assemblies of Stephania.</title>
        <authorList>
            <person name="Yang L."/>
        </authorList>
    </citation>
    <scope>NUCLEOTIDE SEQUENCE [LARGE SCALE GENOMIC DNA]</scope>
    <source>
        <strain evidence="1">YNDBR</strain>
        <tissue evidence="1">Leaf</tissue>
    </source>
</reference>
<organism evidence="1 2">
    <name type="scientific">Stephania yunnanensis</name>
    <dbReference type="NCBI Taxonomy" id="152371"/>
    <lineage>
        <taxon>Eukaryota</taxon>
        <taxon>Viridiplantae</taxon>
        <taxon>Streptophyta</taxon>
        <taxon>Embryophyta</taxon>
        <taxon>Tracheophyta</taxon>
        <taxon>Spermatophyta</taxon>
        <taxon>Magnoliopsida</taxon>
        <taxon>Ranunculales</taxon>
        <taxon>Menispermaceae</taxon>
        <taxon>Menispermoideae</taxon>
        <taxon>Cissampelideae</taxon>
        <taxon>Stephania</taxon>
    </lineage>
</organism>
<protein>
    <submittedName>
        <fullName evidence="1">Uncharacterized protein</fullName>
    </submittedName>
</protein>
<dbReference type="EMBL" id="JBBNAF010000005">
    <property type="protein sequence ID" value="KAK9141796.1"/>
    <property type="molecule type" value="Genomic_DNA"/>
</dbReference>
<dbReference type="Proteomes" id="UP001420932">
    <property type="component" value="Unassembled WGS sequence"/>
</dbReference>